<reference evidence="7 8" key="1">
    <citation type="journal article" date="2020" name="Microb. Ecol.">
        <title>Ecogenomics of the Marine Benthic Filamentous Cyanobacterium Adonisia.</title>
        <authorList>
            <person name="Walter J.M."/>
            <person name="Coutinho F.H."/>
            <person name="Leomil L."/>
            <person name="Hargreaves P.I."/>
            <person name="Campeao M.E."/>
            <person name="Vieira V.V."/>
            <person name="Silva B.S."/>
            <person name="Fistarol G.O."/>
            <person name="Salomon P.S."/>
            <person name="Sawabe T."/>
            <person name="Mino S."/>
            <person name="Hosokawa M."/>
            <person name="Miyashita H."/>
            <person name="Maruyama F."/>
            <person name="van Verk M.C."/>
            <person name="Dutilh B.E."/>
            <person name="Thompson C.C."/>
            <person name="Thompson F.L."/>
        </authorList>
    </citation>
    <scope>NUCLEOTIDE SEQUENCE [LARGE SCALE GENOMIC DNA]</scope>
    <source>
        <strain evidence="7 8">CCMR0081</strain>
    </source>
</reference>
<protein>
    <submittedName>
        <fullName evidence="7">Sterol desaturase family protein</fullName>
    </submittedName>
</protein>
<comment type="caution">
    <text evidence="7">The sequence shown here is derived from an EMBL/GenBank/DDBJ whole genome shotgun (WGS) entry which is preliminary data.</text>
</comment>
<keyword evidence="2 5" id="KW-0812">Transmembrane</keyword>
<evidence type="ECO:0000256" key="3">
    <source>
        <dbReference type="ARBA" id="ARBA00022989"/>
    </source>
</evidence>
<keyword evidence="4 5" id="KW-0472">Membrane</keyword>
<dbReference type="Pfam" id="PF04116">
    <property type="entry name" value="FA_hydroxylase"/>
    <property type="match status" value="1"/>
</dbReference>
<feature type="transmembrane region" description="Helical" evidence="5">
    <location>
        <begin position="95"/>
        <end position="116"/>
    </location>
</feature>
<sequence>MMIGELQLLEYEFTIRCGFFFGILMLMQLWEAMAPCRHSSSPRVMRWFSNVGLLTLGTIVLRAIFPLASLGVAAIAKEQQWGIFYTLPLTHWQTVVLSVICLDFITYLNHVLFHALPALWRFHRVHHADLDFDVTTGLRFHPVEILLSMANRMIIILLLGTPIVAVLIFEIILNATSMFNHGNVRLPAPLERLLRLFVITPDMHRIHHSAITKETNSNFGFNIPWWDYIFGTYRRHPLAGHQEMVIGLVEHQQDLRVVQLHWMLVFPFLNHLSKTEEPVLRTR</sequence>
<dbReference type="InterPro" id="IPR050307">
    <property type="entry name" value="Sterol_Desaturase_Related"/>
</dbReference>
<organism evidence="7 8">
    <name type="scientific">Adonisia turfae CCMR0081</name>
    <dbReference type="NCBI Taxonomy" id="2292702"/>
    <lineage>
        <taxon>Bacteria</taxon>
        <taxon>Bacillati</taxon>
        <taxon>Cyanobacteriota</taxon>
        <taxon>Adonisia</taxon>
        <taxon>Adonisia turfae</taxon>
    </lineage>
</organism>
<evidence type="ECO:0000256" key="2">
    <source>
        <dbReference type="ARBA" id="ARBA00022692"/>
    </source>
</evidence>
<evidence type="ECO:0000313" key="7">
    <source>
        <dbReference type="EMBL" id="NEZ54504.1"/>
    </source>
</evidence>
<feature type="transmembrane region" description="Helical" evidence="5">
    <location>
        <begin position="13"/>
        <end position="30"/>
    </location>
</feature>
<feature type="transmembrane region" description="Helical" evidence="5">
    <location>
        <begin position="51"/>
        <end position="75"/>
    </location>
</feature>
<evidence type="ECO:0000256" key="1">
    <source>
        <dbReference type="ARBA" id="ARBA00004370"/>
    </source>
</evidence>
<evidence type="ECO:0000259" key="6">
    <source>
        <dbReference type="Pfam" id="PF04116"/>
    </source>
</evidence>
<evidence type="ECO:0000256" key="5">
    <source>
        <dbReference type="SAM" id="Phobius"/>
    </source>
</evidence>
<dbReference type="Proteomes" id="UP000481033">
    <property type="component" value="Unassembled WGS sequence"/>
</dbReference>
<accession>A0A6M0RE10</accession>
<dbReference type="GO" id="GO:0016020">
    <property type="term" value="C:membrane"/>
    <property type="evidence" value="ECO:0007669"/>
    <property type="project" value="UniProtKB-SubCell"/>
</dbReference>
<dbReference type="GO" id="GO:0016491">
    <property type="term" value="F:oxidoreductase activity"/>
    <property type="evidence" value="ECO:0007669"/>
    <property type="project" value="InterPro"/>
</dbReference>
<dbReference type="InterPro" id="IPR006694">
    <property type="entry name" value="Fatty_acid_hydroxylase"/>
</dbReference>
<dbReference type="PANTHER" id="PTHR11863">
    <property type="entry name" value="STEROL DESATURASE"/>
    <property type="match status" value="1"/>
</dbReference>
<evidence type="ECO:0000313" key="8">
    <source>
        <dbReference type="Proteomes" id="UP000481033"/>
    </source>
</evidence>
<gene>
    <name evidence="7" type="ORF">DXZ20_02105</name>
</gene>
<feature type="transmembrane region" description="Helical" evidence="5">
    <location>
        <begin position="154"/>
        <end position="173"/>
    </location>
</feature>
<dbReference type="GO" id="GO:0005506">
    <property type="term" value="F:iron ion binding"/>
    <property type="evidence" value="ECO:0007669"/>
    <property type="project" value="InterPro"/>
</dbReference>
<dbReference type="EMBL" id="QXHD01000003">
    <property type="protein sequence ID" value="NEZ54504.1"/>
    <property type="molecule type" value="Genomic_DNA"/>
</dbReference>
<keyword evidence="8" id="KW-1185">Reference proteome</keyword>
<keyword evidence="3 5" id="KW-1133">Transmembrane helix</keyword>
<dbReference type="GO" id="GO:0008610">
    <property type="term" value="P:lipid biosynthetic process"/>
    <property type="evidence" value="ECO:0007669"/>
    <property type="project" value="InterPro"/>
</dbReference>
<comment type="subcellular location">
    <subcellularLocation>
        <location evidence="1">Membrane</location>
    </subcellularLocation>
</comment>
<dbReference type="AlphaFoldDB" id="A0A6M0RE10"/>
<proteinExistence type="predicted"/>
<evidence type="ECO:0000256" key="4">
    <source>
        <dbReference type="ARBA" id="ARBA00023136"/>
    </source>
</evidence>
<feature type="domain" description="Fatty acid hydroxylase" evidence="6">
    <location>
        <begin position="96"/>
        <end position="232"/>
    </location>
</feature>
<dbReference type="RefSeq" id="WP_163669514.1">
    <property type="nucleotide sequence ID" value="NZ_QXHD01000003.1"/>
</dbReference>
<name>A0A6M0RE10_9CYAN</name>